<dbReference type="PROSITE" id="PS01174">
    <property type="entry name" value="LIPASE_GDXG_SER"/>
    <property type="match status" value="1"/>
</dbReference>
<name>N1MJK1_9SPHN</name>
<evidence type="ECO:0000256" key="2">
    <source>
        <dbReference type="ARBA" id="ARBA00022801"/>
    </source>
</evidence>
<dbReference type="Proteomes" id="UP000013201">
    <property type="component" value="Unassembled WGS sequence"/>
</dbReference>
<sequence length="295" mass="31666">MARPIDIVIEKVRRTYGAWRRNTPIEAMREDWDNLFWSDATGVVGEPVMAGGVDAMWIVAPGATRERVFLYLHGGGYRVGSIRSHFDLIARISAASGAAGFAINYRLAPEHPFPAAIEDVLTTCEWLVGQGVSLDHVALAGDSAGGNLALAGTLKLRAKGGATPAALVLLSPWTDLELRGKSYETRADSDPIHQRAMLAATAAGYLGGADPADPLASPLNAAFAGFPPMLIQVGDRETVLDDSRNLAAKAEAAGVSVQLEVWDEMIHVFQQFPDELDEAREAIAHIGAFLRERLL</sequence>
<keyword evidence="2" id="KW-0378">Hydrolase</keyword>
<comment type="caution">
    <text evidence="5">The sequence shown here is derived from an EMBL/GenBank/DDBJ whole genome shotgun (WGS) entry which is preliminary data.</text>
</comment>
<organism evidence="5 6">
    <name type="scientific">Sphingobium indicum BiD32</name>
    <dbReference type="NCBI Taxonomy" id="1301087"/>
    <lineage>
        <taxon>Bacteria</taxon>
        <taxon>Pseudomonadati</taxon>
        <taxon>Pseudomonadota</taxon>
        <taxon>Alphaproteobacteria</taxon>
        <taxon>Sphingomonadales</taxon>
        <taxon>Sphingomonadaceae</taxon>
        <taxon>Sphingobium</taxon>
    </lineage>
</organism>
<protein>
    <submittedName>
        <fullName evidence="5">Lipase/esterase</fullName>
    </submittedName>
</protein>
<dbReference type="PROSITE" id="PS01173">
    <property type="entry name" value="LIPASE_GDXG_HIS"/>
    <property type="match status" value="1"/>
</dbReference>
<dbReference type="InterPro" id="IPR013094">
    <property type="entry name" value="AB_hydrolase_3"/>
</dbReference>
<accession>N1MJK1</accession>
<evidence type="ECO:0000256" key="1">
    <source>
        <dbReference type="ARBA" id="ARBA00010515"/>
    </source>
</evidence>
<dbReference type="Gene3D" id="3.40.50.1820">
    <property type="entry name" value="alpha/beta hydrolase"/>
    <property type="match status" value="1"/>
</dbReference>
<reference evidence="6" key="2">
    <citation type="submission" date="2013-04" db="EMBL/GenBank/DDBJ databases">
        <title>Bisphenol A degrading Sphingobium sp. strain BiD32.</title>
        <authorList>
            <person name="Nielsen J.L."/>
            <person name="Zhou N.A."/>
            <person name="Kjeldal H."/>
        </authorList>
    </citation>
    <scope>NUCLEOTIDE SEQUENCE [LARGE SCALE GENOMIC DNA]</scope>
    <source>
        <strain evidence="6">BiD32</strain>
    </source>
</reference>
<evidence type="ECO:0000313" key="5">
    <source>
        <dbReference type="EMBL" id="CCW15832.1"/>
    </source>
</evidence>
<gene>
    <name evidence="5" type="ORF">EBBID32_1600</name>
</gene>
<proteinExistence type="inferred from homology"/>
<dbReference type="PANTHER" id="PTHR48081">
    <property type="entry name" value="AB HYDROLASE SUPERFAMILY PROTEIN C4A8.06C"/>
    <property type="match status" value="1"/>
</dbReference>
<reference evidence="5 6" key="1">
    <citation type="submission" date="2013-03" db="EMBL/GenBank/DDBJ databases">
        <authorList>
            <person name="Le V."/>
        </authorList>
    </citation>
    <scope>NUCLEOTIDE SEQUENCE [LARGE SCALE GENOMIC DNA]</scope>
    <source>
        <strain evidence="5 6">BiD32</strain>
    </source>
</reference>
<dbReference type="InterPro" id="IPR050300">
    <property type="entry name" value="GDXG_lipolytic_enzyme"/>
</dbReference>
<evidence type="ECO:0000313" key="6">
    <source>
        <dbReference type="Proteomes" id="UP000013201"/>
    </source>
</evidence>
<dbReference type="GO" id="GO:0004806">
    <property type="term" value="F:triacylglycerol lipase activity"/>
    <property type="evidence" value="ECO:0007669"/>
    <property type="project" value="TreeGrafter"/>
</dbReference>
<comment type="similarity">
    <text evidence="1">Belongs to the 'GDXG' lipolytic enzyme family.</text>
</comment>
<dbReference type="InterPro" id="IPR002168">
    <property type="entry name" value="Lipase_GDXG_HIS_AS"/>
</dbReference>
<dbReference type="Pfam" id="PF07859">
    <property type="entry name" value="Abhydrolase_3"/>
    <property type="match status" value="1"/>
</dbReference>
<evidence type="ECO:0000259" key="4">
    <source>
        <dbReference type="Pfam" id="PF07859"/>
    </source>
</evidence>
<dbReference type="PANTHER" id="PTHR48081:SF30">
    <property type="entry name" value="ACETYL-HYDROLASE LIPR-RELATED"/>
    <property type="match status" value="1"/>
</dbReference>
<dbReference type="AlphaFoldDB" id="N1MJK1"/>
<evidence type="ECO:0000256" key="3">
    <source>
        <dbReference type="PROSITE-ProRule" id="PRU10038"/>
    </source>
</evidence>
<dbReference type="InterPro" id="IPR029058">
    <property type="entry name" value="AB_hydrolase_fold"/>
</dbReference>
<dbReference type="InterPro" id="IPR033140">
    <property type="entry name" value="Lipase_GDXG_put_SER_AS"/>
</dbReference>
<keyword evidence="6" id="KW-1185">Reference proteome</keyword>
<feature type="domain" description="Alpha/beta hydrolase fold-3" evidence="4">
    <location>
        <begin position="70"/>
        <end position="270"/>
    </location>
</feature>
<feature type="active site" evidence="3">
    <location>
        <position position="143"/>
    </location>
</feature>
<dbReference type="EMBL" id="CAVK010000009">
    <property type="protein sequence ID" value="CCW15832.1"/>
    <property type="molecule type" value="Genomic_DNA"/>
</dbReference>
<dbReference type="SUPFAM" id="SSF53474">
    <property type="entry name" value="alpha/beta-Hydrolases"/>
    <property type="match status" value="1"/>
</dbReference>